<sequence>MFDVIGMRMAAVVAGILILVMVAITAFASLGEQAAKRQNKELRADLVTTNQAWGECRATLAQANGEIEQQTAQVKAWKAKADQVRRDADAAVAKARQEAAQYRKRADRLAKLPTPAAGQCEAAAALYVQVISEDVK</sequence>
<evidence type="ECO:0000313" key="3">
    <source>
        <dbReference type="Proteomes" id="UP000530564"/>
    </source>
</evidence>
<name>A0A839ZU05_9CAUL</name>
<dbReference type="RefSeq" id="WP_183769488.1">
    <property type="nucleotide sequence ID" value="NZ_JACIDK010000001.1"/>
</dbReference>
<dbReference type="Proteomes" id="UP000530564">
    <property type="component" value="Unassembled WGS sequence"/>
</dbReference>
<dbReference type="AlphaFoldDB" id="A0A839ZU05"/>
<keyword evidence="1" id="KW-0175">Coiled coil</keyword>
<proteinExistence type="predicted"/>
<organism evidence="2 3">
    <name type="scientific">Phenylobacterium haematophilum</name>
    <dbReference type="NCBI Taxonomy" id="98513"/>
    <lineage>
        <taxon>Bacteria</taxon>
        <taxon>Pseudomonadati</taxon>
        <taxon>Pseudomonadota</taxon>
        <taxon>Alphaproteobacteria</taxon>
        <taxon>Caulobacterales</taxon>
        <taxon>Caulobacteraceae</taxon>
        <taxon>Phenylobacterium</taxon>
    </lineage>
</organism>
<evidence type="ECO:0000256" key="1">
    <source>
        <dbReference type="SAM" id="Coils"/>
    </source>
</evidence>
<feature type="coiled-coil region" evidence="1">
    <location>
        <begin position="32"/>
        <end position="112"/>
    </location>
</feature>
<evidence type="ECO:0000313" key="2">
    <source>
        <dbReference type="EMBL" id="MBB3889478.1"/>
    </source>
</evidence>
<dbReference type="EMBL" id="JACIDK010000001">
    <property type="protein sequence ID" value="MBB3889478.1"/>
    <property type="molecule type" value="Genomic_DNA"/>
</dbReference>
<protein>
    <submittedName>
        <fullName evidence="2">Small-conductance mechanosensitive channel</fullName>
    </submittedName>
</protein>
<gene>
    <name evidence="2" type="ORF">GGQ61_000175</name>
</gene>
<reference evidence="2 3" key="1">
    <citation type="submission" date="2020-08" db="EMBL/GenBank/DDBJ databases">
        <title>Genomic Encyclopedia of Type Strains, Phase IV (KMG-IV): sequencing the most valuable type-strain genomes for metagenomic binning, comparative biology and taxonomic classification.</title>
        <authorList>
            <person name="Goeker M."/>
        </authorList>
    </citation>
    <scope>NUCLEOTIDE SEQUENCE [LARGE SCALE GENOMIC DNA]</scope>
    <source>
        <strain evidence="2 3">DSM 21793</strain>
    </source>
</reference>
<comment type="caution">
    <text evidence="2">The sequence shown here is derived from an EMBL/GenBank/DDBJ whole genome shotgun (WGS) entry which is preliminary data.</text>
</comment>
<keyword evidence="3" id="KW-1185">Reference proteome</keyword>
<accession>A0A839ZU05</accession>